<reference evidence="3" key="1">
    <citation type="submission" date="2017-08" db="EMBL/GenBank/DDBJ databases">
        <title>Direct submision.</title>
        <authorList>
            <person name="Kim S.-J."/>
            <person name="Rhee S.-K."/>
        </authorList>
    </citation>
    <scope>NUCLEOTIDE SEQUENCE [LARGE SCALE GENOMIC DNA]</scope>
    <source>
        <strain evidence="3">GI5</strain>
    </source>
</reference>
<feature type="region of interest" description="Disordered" evidence="1">
    <location>
        <begin position="1"/>
        <end position="23"/>
    </location>
</feature>
<dbReference type="RefSeq" id="WP_101892557.1">
    <property type="nucleotide sequence ID" value="NZ_CP022684.1"/>
</dbReference>
<gene>
    <name evidence="2" type="ORF">Kalk_01680</name>
</gene>
<keyword evidence="3" id="KW-1185">Reference proteome</keyword>
<sequence>MRKQAKVNKLQQGTQQQRNQARKDSLSELTKGVLLGSHDTAIGGFVYLRRVFEKLIKQAADHAISDGVISEDEFTPLRMNEKISAIREYLPSFIVEHPKLYSLLSKGVHELTEDECSRVFDVIKMSIEMILEQKLEDRNREKRLAEAKKQPQKTLQKH</sequence>
<dbReference type="EMBL" id="CP022684">
    <property type="protein sequence ID" value="AUM11217.1"/>
    <property type="molecule type" value="Genomic_DNA"/>
</dbReference>
<dbReference type="OrthoDB" id="981660at2"/>
<protein>
    <submittedName>
        <fullName evidence="2">Uncharacterized protein</fullName>
    </submittedName>
</protein>
<evidence type="ECO:0000313" key="2">
    <source>
        <dbReference type="EMBL" id="AUM11217.1"/>
    </source>
</evidence>
<name>A0A2K9LG59_9GAMM</name>
<accession>A0A2K9LG59</accession>
<dbReference type="AlphaFoldDB" id="A0A2K9LG59"/>
<dbReference type="Proteomes" id="UP000235116">
    <property type="component" value="Chromosome"/>
</dbReference>
<evidence type="ECO:0000256" key="1">
    <source>
        <dbReference type="SAM" id="MobiDB-lite"/>
    </source>
</evidence>
<organism evidence="2 3">
    <name type="scientific">Ketobacter alkanivorans</name>
    <dbReference type="NCBI Taxonomy" id="1917421"/>
    <lineage>
        <taxon>Bacteria</taxon>
        <taxon>Pseudomonadati</taxon>
        <taxon>Pseudomonadota</taxon>
        <taxon>Gammaproteobacteria</taxon>
        <taxon>Pseudomonadales</taxon>
        <taxon>Ketobacteraceae</taxon>
        <taxon>Ketobacter</taxon>
    </lineage>
</organism>
<dbReference type="KEGG" id="kak:Kalk_01680"/>
<evidence type="ECO:0000313" key="3">
    <source>
        <dbReference type="Proteomes" id="UP000235116"/>
    </source>
</evidence>
<proteinExistence type="predicted"/>